<keyword evidence="2" id="KW-1133">Transmembrane helix</keyword>
<organism evidence="3 4">
    <name type="scientific">Salimicrobium halophilum</name>
    <dbReference type="NCBI Taxonomy" id="86666"/>
    <lineage>
        <taxon>Bacteria</taxon>
        <taxon>Bacillati</taxon>
        <taxon>Bacillota</taxon>
        <taxon>Bacilli</taxon>
        <taxon>Bacillales</taxon>
        <taxon>Bacillaceae</taxon>
        <taxon>Salimicrobium</taxon>
    </lineage>
</organism>
<feature type="coiled-coil region" evidence="1">
    <location>
        <begin position="77"/>
        <end position="170"/>
    </location>
</feature>
<feature type="transmembrane region" description="Helical" evidence="2">
    <location>
        <begin position="41"/>
        <end position="58"/>
    </location>
</feature>
<keyword evidence="2" id="KW-0812">Transmembrane</keyword>
<evidence type="ECO:0000313" key="4">
    <source>
        <dbReference type="Proteomes" id="UP000199225"/>
    </source>
</evidence>
<feature type="transmembrane region" description="Helical" evidence="2">
    <location>
        <begin position="6"/>
        <end position="29"/>
    </location>
</feature>
<dbReference type="AlphaFoldDB" id="A0A1G8SCE8"/>
<dbReference type="Gene3D" id="1.10.287.1490">
    <property type="match status" value="1"/>
</dbReference>
<name>A0A1G8SCE8_9BACI</name>
<protein>
    <submittedName>
        <fullName evidence="3">Uncharacterized protein</fullName>
    </submittedName>
</protein>
<evidence type="ECO:0000313" key="3">
    <source>
        <dbReference type="EMBL" id="SDJ26405.1"/>
    </source>
</evidence>
<evidence type="ECO:0000256" key="2">
    <source>
        <dbReference type="SAM" id="Phobius"/>
    </source>
</evidence>
<keyword evidence="4" id="KW-1185">Reference proteome</keyword>
<dbReference type="Proteomes" id="UP000199225">
    <property type="component" value="Unassembled WGS sequence"/>
</dbReference>
<dbReference type="RefSeq" id="WP_093193109.1">
    <property type="nucleotide sequence ID" value="NZ_FNEV01000003.1"/>
</dbReference>
<dbReference type="OrthoDB" id="1650483at2"/>
<keyword evidence="1" id="KW-0175">Coiled coil</keyword>
<accession>A0A1G8SCE8</accession>
<reference evidence="4" key="1">
    <citation type="submission" date="2016-10" db="EMBL/GenBank/DDBJ databases">
        <authorList>
            <person name="Varghese N."/>
            <person name="Submissions S."/>
        </authorList>
    </citation>
    <scope>NUCLEOTIDE SEQUENCE [LARGE SCALE GENOMIC DNA]</scope>
    <source>
        <strain evidence="4">DSM 4771</strain>
    </source>
</reference>
<sequence>MTAVAEVLMGLSAVLIIFGLGWMVVMLVMKKSVQKAIQTTGAGLTILVIGGLLSIPGVRQAEVDGNVVVYEDLMTMIEEQEGILEGIETDVAAAEKKKRDKDTEIAGKEEEITALDKEIKAKQAEVDEINAMIDGKKELENEISDIDGQLDAKKKEMEDLDGQLAVKKEELADMDTSIKEKKMAPVQLPAGHFTIGKDLPPNRYKVMPLGRGSNFIVYSSSGSLLVNTILDRNGESGFGVPEYIFEATDGGTIESEESVKLIPVE</sequence>
<dbReference type="EMBL" id="FNEV01000003">
    <property type="protein sequence ID" value="SDJ26405.1"/>
    <property type="molecule type" value="Genomic_DNA"/>
</dbReference>
<dbReference type="STRING" id="86666.SAMN04490247_1355"/>
<gene>
    <name evidence="3" type="ORF">SAMN04490247_1355</name>
</gene>
<evidence type="ECO:0000256" key="1">
    <source>
        <dbReference type="SAM" id="Coils"/>
    </source>
</evidence>
<keyword evidence="2" id="KW-0472">Membrane</keyword>
<proteinExistence type="predicted"/>